<keyword evidence="2" id="KW-0418">Kinase</keyword>
<dbReference type="Pfam" id="PF02734">
    <property type="entry name" value="Dak2"/>
    <property type="match status" value="1"/>
</dbReference>
<evidence type="ECO:0000256" key="1">
    <source>
        <dbReference type="ARBA" id="ARBA00022679"/>
    </source>
</evidence>
<reference evidence="4 5" key="1">
    <citation type="submission" date="2016-01" db="EMBL/GenBank/DDBJ databases">
        <title>The new phylogeny of the genus Mycobacterium.</title>
        <authorList>
            <person name="Tarcisio F."/>
            <person name="Conor M."/>
            <person name="Antonella G."/>
            <person name="Elisabetta G."/>
            <person name="Giulia F.S."/>
            <person name="Sara T."/>
            <person name="Anna F."/>
            <person name="Clotilde B."/>
            <person name="Roberto B."/>
            <person name="Veronica D.S."/>
            <person name="Fabio R."/>
            <person name="Monica P."/>
            <person name="Olivier J."/>
            <person name="Enrico T."/>
            <person name="Nicola S."/>
        </authorList>
    </citation>
    <scope>NUCLEOTIDE SEQUENCE [LARGE SCALE GENOMIC DNA]</scope>
    <source>
        <strain evidence="4 5">ATCC 700010</strain>
    </source>
</reference>
<dbReference type="InterPro" id="IPR004007">
    <property type="entry name" value="DhaL_dom"/>
</dbReference>
<dbReference type="InterPro" id="IPR050861">
    <property type="entry name" value="Dihydroxyacetone_Kinase"/>
</dbReference>
<protein>
    <recommendedName>
        <fullName evidence="3">DhaL domain-containing protein</fullName>
    </recommendedName>
</protein>
<dbReference type="PANTHER" id="PTHR28629">
    <property type="entry name" value="TRIOKINASE/FMN CYCLASE"/>
    <property type="match status" value="1"/>
</dbReference>
<comment type="caution">
    <text evidence="4">The sequence shown here is derived from an EMBL/GenBank/DDBJ whole genome shotgun (WGS) entry which is preliminary data.</text>
</comment>
<gene>
    <name evidence="4" type="ORF">AWC31_04100</name>
</gene>
<dbReference type="PROSITE" id="PS51480">
    <property type="entry name" value="DHAL"/>
    <property type="match status" value="1"/>
</dbReference>
<feature type="domain" description="DhaL" evidence="3">
    <location>
        <begin position="9"/>
        <end position="208"/>
    </location>
</feature>
<dbReference type="AlphaFoldDB" id="A0A1X2EW68"/>
<evidence type="ECO:0000256" key="2">
    <source>
        <dbReference type="ARBA" id="ARBA00022777"/>
    </source>
</evidence>
<dbReference type="EMBL" id="LQQA01000032">
    <property type="protein sequence ID" value="ORX10491.1"/>
    <property type="molecule type" value="Genomic_DNA"/>
</dbReference>
<dbReference type="GO" id="GO:0019563">
    <property type="term" value="P:glycerol catabolic process"/>
    <property type="evidence" value="ECO:0007669"/>
    <property type="project" value="TreeGrafter"/>
</dbReference>
<accession>A0A1X2EW68</accession>
<evidence type="ECO:0000313" key="5">
    <source>
        <dbReference type="Proteomes" id="UP000193964"/>
    </source>
</evidence>
<dbReference type="OrthoDB" id="9800291at2"/>
<name>A0A1X2EW68_9MYCO</name>
<dbReference type="SMART" id="SM01120">
    <property type="entry name" value="Dak2"/>
    <property type="match status" value="1"/>
</dbReference>
<proteinExistence type="predicted"/>
<dbReference type="SUPFAM" id="SSF101473">
    <property type="entry name" value="DhaL-like"/>
    <property type="match status" value="1"/>
</dbReference>
<dbReference type="Proteomes" id="UP000193964">
    <property type="component" value="Unassembled WGS sequence"/>
</dbReference>
<organism evidence="4 5">
    <name type="scientific">Mycolicibacterium wolinskyi</name>
    <dbReference type="NCBI Taxonomy" id="59750"/>
    <lineage>
        <taxon>Bacteria</taxon>
        <taxon>Bacillati</taxon>
        <taxon>Actinomycetota</taxon>
        <taxon>Actinomycetes</taxon>
        <taxon>Mycobacteriales</taxon>
        <taxon>Mycobacteriaceae</taxon>
        <taxon>Mycolicibacterium</taxon>
    </lineage>
</organism>
<dbReference type="GO" id="GO:0005829">
    <property type="term" value="C:cytosol"/>
    <property type="evidence" value="ECO:0007669"/>
    <property type="project" value="TreeGrafter"/>
</dbReference>
<evidence type="ECO:0000313" key="4">
    <source>
        <dbReference type="EMBL" id="ORX10491.1"/>
    </source>
</evidence>
<dbReference type="InterPro" id="IPR036117">
    <property type="entry name" value="DhaL_dom_sf"/>
</dbReference>
<dbReference type="FunFam" id="1.25.40.340:FF:000002">
    <property type="entry name" value="Dihydroxyacetone kinase, L subunit"/>
    <property type="match status" value="1"/>
</dbReference>
<evidence type="ECO:0000259" key="3">
    <source>
        <dbReference type="PROSITE" id="PS51480"/>
    </source>
</evidence>
<keyword evidence="1" id="KW-0808">Transferase</keyword>
<dbReference type="Gene3D" id="1.25.40.340">
    <property type="match status" value="1"/>
</dbReference>
<dbReference type="PANTHER" id="PTHR28629:SF4">
    <property type="entry name" value="TRIOKINASE_FMN CYCLASE"/>
    <property type="match status" value="1"/>
</dbReference>
<sequence length="220" mass="22989">MSAPAIETTDVIGMLTAVCERMILSEELLARADREIGDGDHGQGMARGFRAARDHLRRCPASASPHEILVGVGTTLIESMGGASGVVFGTLFRSARTSSFAGPLTTAALADHLDAGVAEIQRRGGAQPGDKTMLDAVIPVVEALRKQSAETPVAQALKEAALAAEAGAEATRTMTARHGKSAALGLRSLGFPDPGAISVALIFREMADWLARHHMQTSTH</sequence>
<dbReference type="GO" id="GO:0004371">
    <property type="term" value="F:glycerone kinase activity"/>
    <property type="evidence" value="ECO:0007669"/>
    <property type="project" value="InterPro"/>
</dbReference>
<dbReference type="InterPro" id="IPR012737">
    <property type="entry name" value="DhaK_L_YcgS"/>
</dbReference>
<dbReference type="NCBIfam" id="TIGR02365">
    <property type="entry name" value="dha_L_ycgS"/>
    <property type="match status" value="1"/>
</dbReference>